<keyword evidence="9" id="KW-1185">Reference proteome</keyword>
<dbReference type="Pfam" id="PF07690">
    <property type="entry name" value="MFS_1"/>
    <property type="match status" value="1"/>
</dbReference>
<feature type="transmembrane region" description="Helical" evidence="6">
    <location>
        <begin position="462"/>
        <end position="483"/>
    </location>
</feature>
<dbReference type="GO" id="GO:0022857">
    <property type="term" value="F:transmembrane transporter activity"/>
    <property type="evidence" value="ECO:0007669"/>
    <property type="project" value="InterPro"/>
</dbReference>
<evidence type="ECO:0000256" key="4">
    <source>
        <dbReference type="ARBA" id="ARBA00023136"/>
    </source>
</evidence>
<dbReference type="GO" id="GO:0005886">
    <property type="term" value="C:plasma membrane"/>
    <property type="evidence" value="ECO:0007669"/>
    <property type="project" value="UniProtKB-SubCell"/>
</dbReference>
<evidence type="ECO:0000256" key="1">
    <source>
        <dbReference type="ARBA" id="ARBA00004651"/>
    </source>
</evidence>
<protein>
    <submittedName>
        <fullName evidence="8">MFS transporter</fullName>
    </submittedName>
</protein>
<proteinExistence type="predicted"/>
<dbReference type="Gene3D" id="1.20.1720.10">
    <property type="entry name" value="Multidrug resistance protein D"/>
    <property type="match status" value="1"/>
</dbReference>
<keyword evidence="4 6" id="KW-0472">Membrane</keyword>
<feature type="transmembrane region" description="Helical" evidence="6">
    <location>
        <begin position="350"/>
        <end position="373"/>
    </location>
</feature>
<dbReference type="InterPro" id="IPR011701">
    <property type="entry name" value="MFS"/>
</dbReference>
<evidence type="ECO:0000259" key="7">
    <source>
        <dbReference type="PROSITE" id="PS50850"/>
    </source>
</evidence>
<feature type="transmembrane region" description="Helical" evidence="6">
    <location>
        <begin position="91"/>
        <end position="110"/>
    </location>
</feature>
<keyword evidence="3 6" id="KW-1133">Transmembrane helix</keyword>
<dbReference type="KEGG" id="atl:Athai_58730"/>
<feature type="transmembrane region" description="Helical" evidence="6">
    <location>
        <begin position="180"/>
        <end position="200"/>
    </location>
</feature>
<dbReference type="Gene3D" id="1.20.1250.20">
    <property type="entry name" value="MFS general substrate transporter like domains"/>
    <property type="match status" value="1"/>
</dbReference>
<feature type="region of interest" description="Disordered" evidence="5">
    <location>
        <begin position="1"/>
        <end position="20"/>
    </location>
</feature>
<feature type="transmembrane region" description="Helical" evidence="6">
    <location>
        <begin position="283"/>
        <end position="309"/>
    </location>
</feature>
<sequence length="491" mass="49643">MTDTLLATRPTRQRRATPGGLTPAGLTTLLIGAALAPIDFMVVNVALPTIDRDLHASTATLELIVAGYGISYALLLVLGGRLGDAFGRRRLFLTGLAAFTLTSLVCGLAPNVQTLIAARIAQGAAGALMLPQVLATIQATTTGTRRARAIGRFGATSGIASLIGQVGGGLLLAANVANTGWRPIFLINVPIGLTALLLAVRTVPATRSDRPARADLAGTVLLAVGVAALLVPLTEGRALGWPGWLLALFAVAPFAAVAFFLVERRIERSGRVPLLPPSLLRLAGVRGGLLAAVPFFVGFGGFMFVYALAMQQGLGLGPLGAGLAISPLAVSFFVFSMLSPRLIGRFGRRSLPFGVAVQGLGIALMIPVALFGWSHRAPLLLIVPLVIAGAGQAVGALTIFRVVLSDVPADRAGAGSGILTTTQQTALALGTALLGSLYATVAGSGSGSGSGAGAGGAAGDGAAHGMAAVLAVQLAACVLIAALGRRLPQPR</sequence>
<dbReference type="PANTHER" id="PTHR42718">
    <property type="entry name" value="MAJOR FACILITATOR SUPERFAMILY MULTIDRUG TRANSPORTER MFSC"/>
    <property type="match status" value="1"/>
</dbReference>
<gene>
    <name evidence="8" type="ORF">Athai_58730</name>
</gene>
<evidence type="ECO:0000256" key="2">
    <source>
        <dbReference type="ARBA" id="ARBA00022692"/>
    </source>
</evidence>
<comment type="subcellular location">
    <subcellularLocation>
        <location evidence="1">Cell membrane</location>
        <topology evidence="1">Multi-pass membrane protein</topology>
    </subcellularLocation>
</comment>
<dbReference type="Proteomes" id="UP000611640">
    <property type="component" value="Chromosome"/>
</dbReference>
<feature type="domain" description="Major facilitator superfamily (MFS) profile" evidence="7">
    <location>
        <begin position="25"/>
        <end position="491"/>
    </location>
</feature>
<evidence type="ECO:0000313" key="9">
    <source>
        <dbReference type="Proteomes" id="UP000611640"/>
    </source>
</evidence>
<dbReference type="EMBL" id="AP023355">
    <property type="protein sequence ID" value="BCJ38370.1"/>
    <property type="molecule type" value="Genomic_DNA"/>
</dbReference>
<reference evidence="8 9" key="1">
    <citation type="submission" date="2020-08" db="EMBL/GenBank/DDBJ databases">
        <title>Whole genome shotgun sequence of Actinocatenispora thailandica NBRC 105041.</title>
        <authorList>
            <person name="Komaki H."/>
            <person name="Tamura T."/>
        </authorList>
    </citation>
    <scope>NUCLEOTIDE SEQUENCE [LARGE SCALE GENOMIC DNA]</scope>
    <source>
        <strain evidence="8 9">NBRC 105041</strain>
    </source>
</reference>
<evidence type="ECO:0000256" key="5">
    <source>
        <dbReference type="SAM" id="MobiDB-lite"/>
    </source>
</evidence>
<evidence type="ECO:0000256" key="3">
    <source>
        <dbReference type="ARBA" id="ARBA00022989"/>
    </source>
</evidence>
<dbReference type="PANTHER" id="PTHR42718:SF39">
    <property type="entry name" value="ACTINORHODIN TRANSPORTER-RELATED"/>
    <property type="match status" value="1"/>
</dbReference>
<dbReference type="InterPro" id="IPR036259">
    <property type="entry name" value="MFS_trans_sf"/>
</dbReference>
<organism evidence="8 9">
    <name type="scientific">Actinocatenispora thailandica</name>
    <dbReference type="NCBI Taxonomy" id="227318"/>
    <lineage>
        <taxon>Bacteria</taxon>
        <taxon>Bacillati</taxon>
        <taxon>Actinomycetota</taxon>
        <taxon>Actinomycetes</taxon>
        <taxon>Micromonosporales</taxon>
        <taxon>Micromonosporaceae</taxon>
        <taxon>Actinocatenispora</taxon>
    </lineage>
</organism>
<dbReference type="InterPro" id="IPR020846">
    <property type="entry name" value="MFS_dom"/>
</dbReference>
<dbReference type="SUPFAM" id="SSF103473">
    <property type="entry name" value="MFS general substrate transporter"/>
    <property type="match status" value="1"/>
</dbReference>
<dbReference type="RefSeq" id="WP_203964415.1">
    <property type="nucleotide sequence ID" value="NZ_AP023355.1"/>
</dbReference>
<feature type="transmembrane region" description="Helical" evidence="6">
    <location>
        <begin position="315"/>
        <end position="338"/>
    </location>
</feature>
<evidence type="ECO:0000313" key="8">
    <source>
        <dbReference type="EMBL" id="BCJ38370.1"/>
    </source>
</evidence>
<feature type="transmembrane region" description="Helical" evidence="6">
    <location>
        <begin position="243"/>
        <end position="262"/>
    </location>
</feature>
<feature type="transmembrane region" description="Helical" evidence="6">
    <location>
        <begin position="379"/>
        <end position="404"/>
    </location>
</feature>
<keyword evidence="2 6" id="KW-0812">Transmembrane</keyword>
<feature type="transmembrane region" description="Helical" evidence="6">
    <location>
        <begin position="149"/>
        <end position="174"/>
    </location>
</feature>
<name>A0A7R7DUZ8_9ACTN</name>
<feature type="transmembrane region" description="Helical" evidence="6">
    <location>
        <begin position="425"/>
        <end position="442"/>
    </location>
</feature>
<dbReference type="AlphaFoldDB" id="A0A7R7DUZ8"/>
<feature type="transmembrane region" description="Helical" evidence="6">
    <location>
        <begin position="116"/>
        <end position="137"/>
    </location>
</feature>
<feature type="transmembrane region" description="Helical" evidence="6">
    <location>
        <begin position="59"/>
        <end position="79"/>
    </location>
</feature>
<feature type="transmembrane region" description="Helical" evidence="6">
    <location>
        <begin position="212"/>
        <end position="231"/>
    </location>
</feature>
<feature type="transmembrane region" description="Helical" evidence="6">
    <location>
        <begin position="21"/>
        <end position="47"/>
    </location>
</feature>
<evidence type="ECO:0000256" key="6">
    <source>
        <dbReference type="SAM" id="Phobius"/>
    </source>
</evidence>
<dbReference type="PROSITE" id="PS50850">
    <property type="entry name" value="MFS"/>
    <property type="match status" value="1"/>
</dbReference>
<accession>A0A7R7DUZ8</accession>
<dbReference type="CDD" id="cd17321">
    <property type="entry name" value="MFS_MMR_MDR_like"/>
    <property type="match status" value="1"/>
</dbReference>